<dbReference type="Proteomes" id="UP000754226">
    <property type="component" value="Unassembled WGS sequence"/>
</dbReference>
<dbReference type="Pfam" id="PF00126">
    <property type="entry name" value="HTH_1"/>
    <property type="match status" value="1"/>
</dbReference>
<accession>A0A943I1I5</accession>
<keyword evidence="3" id="KW-0238">DNA-binding</keyword>
<dbReference type="Gene3D" id="3.40.190.10">
    <property type="entry name" value="Periplasmic binding protein-like II"/>
    <property type="match status" value="1"/>
</dbReference>
<evidence type="ECO:0000313" key="6">
    <source>
        <dbReference type="EMBL" id="MBS5518764.1"/>
    </source>
</evidence>
<name>A0A943I1I5_9FIRM</name>
<dbReference type="InterPro" id="IPR036390">
    <property type="entry name" value="WH_DNA-bd_sf"/>
</dbReference>
<dbReference type="AlphaFoldDB" id="A0A943I1I5"/>
<dbReference type="SUPFAM" id="SSF53850">
    <property type="entry name" value="Periplasmic binding protein-like II"/>
    <property type="match status" value="1"/>
</dbReference>
<sequence length="314" mass="35497">MDTDLIRTFLTLAQCSSFSTAAEKLTISQSTLSHRLHQLEEELGDVLVSRSRGKRNFHLTEAGLEFIPLAEDWMRLSHSISGFHLGRRSQMLRIGSVESVAMTLSPLYKNLLQITEGASSLHLFYTTSPSFKLYDALEAHQLDVALVVRKRRSPLLITEPLFSEGHLLLGDFGKQSHPIDPATLPPHRELLADWSPAFEPWHQEIFGSAASPLATVDTSQALLGLLGTETWSIIPESFALYLKDMGILDRLGLSLYELTTPPPRRVTYKVTHRHIDPARKELMAHFEKELTHFITEDHFTLRTGITRRKEYGNC</sequence>
<keyword evidence="4" id="KW-0804">Transcription</keyword>
<dbReference type="GO" id="GO:0000976">
    <property type="term" value="F:transcription cis-regulatory region binding"/>
    <property type="evidence" value="ECO:0007669"/>
    <property type="project" value="TreeGrafter"/>
</dbReference>
<dbReference type="Gene3D" id="1.10.10.10">
    <property type="entry name" value="Winged helix-like DNA-binding domain superfamily/Winged helix DNA-binding domain"/>
    <property type="match status" value="1"/>
</dbReference>
<evidence type="ECO:0000256" key="2">
    <source>
        <dbReference type="ARBA" id="ARBA00023015"/>
    </source>
</evidence>
<dbReference type="EMBL" id="JAGZCZ010000001">
    <property type="protein sequence ID" value="MBS5518764.1"/>
    <property type="molecule type" value="Genomic_DNA"/>
</dbReference>
<dbReference type="Pfam" id="PF03466">
    <property type="entry name" value="LysR_substrate"/>
    <property type="match status" value="1"/>
</dbReference>
<evidence type="ECO:0000256" key="3">
    <source>
        <dbReference type="ARBA" id="ARBA00023125"/>
    </source>
</evidence>
<comment type="caution">
    <text evidence="6">The sequence shown here is derived from an EMBL/GenBank/DDBJ whole genome shotgun (WGS) entry which is preliminary data.</text>
</comment>
<dbReference type="PANTHER" id="PTHR30126:SF40">
    <property type="entry name" value="HTH-TYPE TRANSCRIPTIONAL REGULATOR GLTR"/>
    <property type="match status" value="1"/>
</dbReference>
<dbReference type="GO" id="GO:0003700">
    <property type="term" value="F:DNA-binding transcription factor activity"/>
    <property type="evidence" value="ECO:0007669"/>
    <property type="project" value="InterPro"/>
</dbReference>
<dbReference type="PROSITE" id="PS50931">
    <property type="entry name" value="HTH_LYSR"/>
    <property type="match status" value="1"/>
</dbReference>
<dbReference type="PANTHER" id="PTHR30126">
    <property type="entry name" value="HTH-TYPE TRANSCRIPTIONAL REGULATOR"/>
    <property type="match status" value="1"/>
</dbReference>
<evidence type="ECO:0000259" key="5">
    <source>
        <dbReference type="PROSITE" id="PS50931"/>
    </source>
</evidence>
<proteinExistence type="inferred from homology"/>
<dbReference type="PRINTS" id="PR00039">
    <property type="entry name" value="HTHLYSR"/>
</dbReference>
<evidence type="ECO:0000313" key="7">
    <source>
        <dbReference type="Proteomes" id="UP000754226"/>
    </source>
</evidence>
<dbReference type="InterPro" id="IPR000847">
    <property type="entry name" value="LysR_HTH_N"/>
</dbReference>
<evidence type="ECO:0000256" key="1">
    <source>
        <dbReference type="ARBA" id="ARBA00009437"/>
    </source>
</evidence>
<dbReference type="InterPro" id="IPR005119">
    <property type="entry name" value="LysR_subst-bd"/>
</dbReference>
<comment type="similarity">
    <text evidence="1">Belongs to the LysR transcriptional regulatory family.</text>
</comment>
<keyword evidence="2" id="KW-0805">Transcription regulation</keyword>
<evidence type="ECO:0000256" key="4">
    <source>
        <dbReference type="ARBA" id="ARBA00023163"/>
    </source>
</evidence>
<feature type="domain" description="HTH lysR-type" evidence="5">
    <location>
        <begin position="1"/>
        <end position="60"/>
    </location>
</feature>
<dbReference type="InterPro" id="IPR036388">
    <property type="entry name" value="WH-like_DNA-bd_sf"/>
</dbReference>
<organism evidence="6 7">
    <name type="scientific">Acidaminococcus intestini</name>
    <dbReference type="NCBI Taxonomy" id="187327"/>
    <lineage>
        <taxon>Bacteria</taxon>
        <taxon>Bacillati</taxon>
        <taxon>Bacillota</taxon>
        <taxon>Negativicutes</taxon>
        <taxon>Acidaminococcales</taxon>
        <taxon>Acidaminococcaceae</taxon>
        <taxon>Acidaminococcus</taxon>
    </lineage>
</organism>
<gene>
    <name evidence="6" type="ORF">KHX13_00185</name>
</gene>
<dbReference type="SUPFAM" id="SSF46785">
    <property type="entry name" value="Winged helix' DNA-binding domain"/>
    <property type="match status" value="1"/>
</dbReference>
<protein>
    <submittedName>
        <fullName evidence="6">LysR family transcriptional regulator</fullName>
    </submittedName>
</protein>
<reference evidence="6" key="1">
    <citation type="submission" date="2021-02" db="EMBL/GenBank/DDBJ databases">
        <title>Infant gut strain persistence is associated with maternal origin, phylogeny, and functional potential including surface adhesion and iron acquisition.</title>
        <authorList>
            <person name="Lou Y.C."/>
        </authorList>
    </citation>
    <scope>NUCLEOTIDE SEQUENCE</scope>
    <source>
        <strain evidence="6">L3_106_000M1_dasL3_106_000M1_concoct_15</strain>
    </source>
</reference>